<gene>
    <name evidence="3" type="ORF">ACFSJD_34225</name>
</gene>
<dbReference type="InterPro" id="IPR051448">
    <property type="entry name" value="CdaR-like_regulators"/>
</dbReference>
<dbReference type="EMBL" id="JBHUCO010000046">
    <property type="protein sequence ID" value="MFD1522595.1"/>
    <property type="molecule type" value="Genomic_DNA"/>
</dbReference>
<dbReference type="RefSeq" id="WP_344725197.1">
    <property type="nucleotide sequence ID" value="NZ_BAAAUS010000030.1"/>
</dbReference>
<dbReference type="Pfam" id="PF13556">
    <property type="entry name" value="HTH_30"/>
    <property type="match status" value="1"/>
</dbReference>
<evidence type="ECO:0000259" key="1">
    <source>
        <dbReference type="Pfam" id="PF13556"/>
    </source>
</evidence>
<organism evidence="3 4">
    <name type="scientific">Pseudonocardia yunnanensis</name>
    <dbReference type="NCBI Taxonomy" id="58107"/>
    <lineage>
        <taxon>Bacteria</taxon>
        <taxon>Bacillati</taxon>
        <taxon>Actinomycetota</taxon>
        <taxon>Actinomycetes</taxon>
        <taxon>Pseudonocardiales</taxon>
        <taxon>Pseudonocardiaceae</taxon>
        <taxon>Pseudonocardia</taxon>
    </lineage>
</organism>
<feature type="domain" description="RsbT co-antagonist protein RsbRD N-terminal" evidence="2">
    <location>
        <begin position="18"/>
        <end position="146"/>
    </location>
</feature>
<dbReference type="InterPro" id="IPR025736">
    <property type="entry name" value="PucR_C-HTH_dom"/>
</dbReference>
<protein>
    <submittedName>
        <fullName evidence="3">PucR family transcriptional regulator</fullName>
    </submittedName>
</protein>
<dbReference type="PANTHER" id="PTHR33744">
    <property type="entry name" value="CARBOHYDRATE DIACID REGULATOR"/>
    <property type="match status" value="1"/>
</dbReference>
<evidence type="ECO:0000313" key="3">
    <source>
        <dbReference type="EMBL" id="MFD1522595.1"/>
    </source>
</evidence>
<dbReference type="Proteomes" id="UP001597114">
    <property type="component" value="Unassembled WGS sequence"/>
</dbReference>
<evidence type="ECO:0000313" key="4">
    <source>
        <dbReference type="Proteomes" id="UP001597114"/>
    </source>
</evidence>
<dbReference type="Pfam" id="PF14361">
    <property type="entry name" value="RsbRD_N"/>
    <property type="match status" value="1"/>
</dbReference>
<proteinExistence type="predicted"/>
<name>A0ABW4F783_9PSEU</name>
<comment type="caution">
    <text evidence="3">The sequence shown here is derived from an EMBL/GenBank/DDBJ whole genome shotgun (WGS) entry which is preliminary data.</text>
</comment>
<sequence length="400" mass="43874">MARATRANLLATLHRNLPEITDHVSEAALAAIPAYAEFDEDLRCPTGLAVRSFVEHVEGKRNEVDHSLIEYARQLAQRGVDGGTLAHWWRIVNHELWVWLTTKCPTEFDLQGDGLAVWNEFLDIHERYVGASMDAFFETQSEMRASELACRHASLDALLDGRASDQTATMLQVLGIRSEKVRIARFSFTGTGPNDPADPSSRFEPLIRDIQAHTRRLPWTVSDGRLIVCLPHDERTKGSLARLADRLEPTVHVGVSRPWPITGSLAVPNRQAELALRGAGTTTRLVDFGALSLVQIAALQVDLKAEDVPPALDTLLAEDARSGHEWVRTAEALTQSHGSISGAAGALQVHANTIYYRITAARSLSGLDLRNPTVLADIQFFQACRAFGTYNGADPAAPPE</sequence>
<reference evidence="4" key="1">
    <citation type="journal article" date="2019" name="Int. J. Syst. Evol. Microbiol.">
        <title>The Global Catalogue of Microorganisms (GCM) 10K type strain sequencing project: providing services to taxonomists for standard genome sequencing and annotation.</title>
        <authorList>
            <consortium name="The Broad Institute Genomics Platform"/>
            <consortium name="The Broad Institute Genome Sequencing Center for Infectious Disease"/>
            <person name="Wu L."/>
            <person name="Ma J."/>
        </authorList>
    </citation>
    <scope>NUCLEOTIDE SEQUENCE [LARGE SCALE GENOMIC DNA]</scope>
    <source>
        <strain evidence="4">CCM 7043</strain>
    </source>
</reference>
<keyword evidence="4" id="KW-1185">Reference proteome</keyword>
<dbReference type="InterPro" id="IPR025751">
    <property type="entry name" value="RsbRD_N_dom"/>
</dbReference>
<feature type="domain" description="PucR C-terminal helix-turn-helix" evidence="1">
    <location>
        <begin position="327"/>
        <end position="379"/>
    </location>
</feature>
<dbReference type="InterPro" id="IPR042070">
    <property type="entry name" value="PucR_C-HTH_sf"/>
</dbReference>
<evidence type="ECO:0000259" key="2">
    <source>
        <dbReference type="Pfam" id="PF14361"/>
    </source>
</evidence>
<dbReference type="Gene3D" id="1.10.10.2840">
    <property type="entry name" value="PucR C-terminal helix-turn-helix domain"/>
    <property type="match status" value="1"/>
</dbReference>
<accession>A0ABW4F783</accession>